<keyword evidence="2" id="KW-1185">Reference proteome</keyword>
<reference evidence="1 2" key="1">
    <citation type="submission" date="2024-05" db="EMBL/GenBank/DDBJ databases">
        <authorList>
            <person name="Yi C."/>
        </authorList>
    </citation>
    <scope>NUCLEOTIDE SEQUENCE [LARGE SCALE GENOMIC DNA]</scope>
    <source>
        <strain evidence="1 2">XS13</strain>
    </source>
</reference>
<dbReference type="EMBL" id="JBDXMX010000011">
    <property type="protein sequence ID" value="MEO9249216.1"/>
    <property type="molecule type" value="Genomic_DNA"/>
</dbReference>
<accession>A0ABV0IM38</accession>
<evidence type="ECO:0000313" key="2">
    <source>
        <dbReference type="Proteomes" id="UP001484097"/>
    </source>
</evidence>
<comment type="caution">
    <text evidence="1">The sequence shown here is derived from an EMBL/GenBank/DDBJ whole genome shotgun (WGS) entry which is preliminary data.</text>
</comment>
<sequence length="102" mass="11165">MRAQRVGQHAADLAHLADGDLAATEDDAQHPGEDTCRLALEAYRSFGLEEANAVIRGYQAGYNARASELGDFVVRWIEIKNGISWALHGVSEEETWNILAAL</sequence>
<name>A0ABV0IM38_9MICC</name>
<dbReference type="Proteomes" id="UP001484097">
    <property type="component" value="Unassembled WGS sequence"/>
</dbReference>
<organism evidence="1 2">
    <name type="scientific">Citricoccus nitrophenolicus</name>
    <dbReference type="NCBI Taxonomy" id="863575"/>
    <lineage>
        <taxon>Bacteria</taxon>
        <taxon>Bacillati</taxon>
        <taxon>Actinomycetota</taxon>
        <taxon>Actinomycetes</taxon>
        <taxon>Micrococcales</taxon>
        <taxon>Micrococcaceae</taxon>
        <taxon>Citricoccus</taxon>
    </lineage>
</organism>
<protein>
    <submittedName>
        <fullName evidence="1">Uncharacterized protein</fullName>
    </submittedName>
</protein>
<gene>
    <name evidence="1" type="ORF">ABDK96_16155</name>
</gene>
<evidence type="ECO:0000313" key="1">
    <source>
        <dbReference type="EMBL" id="MEO9249216.1"/>
    </source>
</evidence>
<proteinExistence type="predicted"/>